<evidence type="ECO:0000313" key="2">
    <source>
        <dbReference type="EMBL" id="KAJ8991720.1"/>
    </source>
</evidence>
<proteinExistence type="predicted"/>
<comment type="caution">
    <text evidence="2">The sequence shown here is derived from an EMBL/GenBank/DDBJ whole genome shotgun (WGS) entry which is preliminary data.</text>
</comment>
<feature type="region of interest" description="Disordered" evidence="1">
    <location>
        <begin position="74"/>
        <end position="103"/>
    </location>
</feature>
<sequence>MDMAMAQTPVPVIGAHSRRSNLGADAALPVPVGTISTSSIFLTHAGPFPVTRTLSIFSAQASSPAYEYITVARSPRTRTPSHPSPPPLVHSQTSTPITSTPSTPVEAMARGATTQRVVGFATEVKSIRPPGDAEQSVMDHFARHAARCEVCKDPEHSYKHDIPLCDRGNTLAVDVAKYVYSKGGKPFSVVDRLQGKRVQLEIPPGCQVINSLVRAFDRGMIPRARNPVVVTQVAPTPAHPTQPSTPRVQQRTERPASSYSPRTERRREYPVEEHQYPRETRYRSGDVQMVEIVPSSARRERREPVYRDRLDERYRQPERQPERRTRPVSYIERRGSLYHRDEQENKQRQRYEEQPIVIVAEPRRRYATVRL</sequence>
<name>A0AAN6EXF6_EXODE</name>
<feature type="compositionally biased region" description="Basic and acidic residues" evidence="1">
    <location>
        <begin position="297"/>
        <end position="326"/>
    </location>
</feature>
<dbReference type="Proteomes" id="UP001161757">
    <property type="component" value="Unassembled WGS sequence"/>
</dbReference>
<evidence type="ECO:0000256" key="1">
    <source>
        <dbReference type="SAM" id="MobiDB-lite"/>
    </source>
</evidence>
<gene>
    <name evidence="2" type="ORF">HRR80_004341</name>
</gene>
<protein>
    <submittedName>
        <fullName evidence="2">Uncharacterized protein</fullName>
    </submittedName>
</protein>
<evidence type="ECO:0000313" key="3">
    <source>
        <dbReference type="Proteomes" id="UP001161757"/>
    </source>
</evidence>
<feature type="region of interest" description="Disordered" evidence="1">
    <location>
        <begin position="232"/>
        <end position="274"/>
    </location>
</feature>
<dbReference type="EMBL" id="JAJGCB010000007">
    <property type="protein sequence ID" value="KAJ8991720.1"/>
    <property type="molecule type" value="Genomic_DNA"/>
</dbReference>
<feature type="compositionally biased region" description="Basic and acidic residues" evidence="1">
    <location>
        <begin position="262"/>
        <end position="274"/>
    </location>
</feature>
<feature type="compositionally biased region" description="Low complexity" evidence="1">
    <location>
        <begin position="232"/>
        <end position="242"/>
    </location>
</feature>
<feature type="compositionally biased region" description="Polar residues" evidence="1">
    <location>
        <begin position="244"/>
        <end position="261"/>
    </location>
</feature>
<reference evidence="2" key="1">
    <citation type="submission" date="2023-01" db="EMBL/GenBank/DDBJ databases">
        <title>Exophiala dermititidis isolated from Cystic Fibrosis Patient.</title>
        <authorList>
            <person name="Kurbessoian T."/>
            <person name="Crocker A."/>
            <person name="Murante D."/>
            <person name="Hogan D.A."/>
            <person name="Stajich J.E."/>
        </authorList>
    </citation>
    <scope>NUCLEOTIDE SEQUENCE</scope>
    <source>
        <strain evidence="2">Ex8</strain>
    </source>
</reference>
<feature type="region of interest" description="Disordered" evidence="1">
    <location>
        <begin position="295"/>
        <end position="326"/>
    </location>
</feature>
<accession>A0AAN6EXF6</accession>
<dbReference type="AlphaFoldDB" id="A0AAN6EXF6"/>
<organism evidence="2 3">
    <name type="scientific">Exophiala dermatitidis</name>
    <name type="common">Black yeast-like fungus</name>
    <name type="synonym">Wangiella dermatitidis</name>
    <dbReference type="NCBI Taxonomy" id="5970"/>
    <lineage>
        <taxon>Eukaryota</taxon>
        <taxon>Fungi</taxon>
        <taxon>Dikarya</taxon>
        <taxon>Ascomycota</taxon>
        <taxon>Pezizomycotina</taxon>
        <taxon>Eurotiomycetes</taxon>
        <taxon>Chaetothyriomycetidae</taxon>
        <taxon>Chaetothyriales</taxon>
        <taxon>Herpotrichiellaceae</taxon>
        <taxon>Exophiala</taxon>
    </lineage>
</organism>
<feature type="compositionally biased region" description="Low complexity" evidence="1">
    <location>
        <begin position="93"/>
        <end position="103"/>
    </location>
</feature>